<feature type="domain" description="Biotin carboxylation" evidence="13">
    <location>
        <begin position="38"/>
        <end position="486"/>
    </location>
</feature>
<dbReference type="InParanoid" id="A0A1V9XXJ7"/>
<dbReference type="InterPro" id="IPR001882">
    <property type="entry name" value="Biotin_BS"/>
</dbReference>
<organism evidence="14 15">
    <name type="scientific">Tropilaelaps mercedesae</name>
    <dbReference type="NCBI Taxonomy" id="418985"/>
    <lineage>
        <taxon>Eukaryota</taxon>
        <taxon>Metazoa</taxon>
        <taxon>Ecdysozoa</taxon>
        <taxon>Arthropoda</taxon>
        <taxon>Chelicerata</taxon>
        <taxon>Arachnida</taxon>
        <taxon>Acari</taxon>
        <taxon>Parasitiformes</taxon>
        <taxon>Mesostigmata</taxon>
        <taxon>Gamasina</taxon>
        <taxon>Dermanyssoidea</taxon>
        <taxon>Laelapidae</taxon>
        <taxon>Tropilaelaps</taxon>
    </lineage>
</organism>
<evidence type="ECO:0000259" key="13">
    <source>
        <dbReference type="PROSITE" id="PS50979"/>
    </source>
</evidence>
<dbReference type="GO" id="GO:0046872">
    <property type="term" value="F:metal ion binding"/>
    <property type="evidence" value="ECO:0007669"/>
    <property type="project" value="InterPro"/>
</dbReference>
<comment type="cofactor">
    <cofactor evidence="1">
        <name>biotin</name>
        <dbReference type="ChEBI" id="CHEBI:57586"/>
    </cofactor>
</comment>
<dbReference type="Gene3D" id="3.30.470.20">
    <property type="entry name" value="ATP-grasp fold, B domain"/>
    <property type="match status" value="1"/>
</dbReference>
<evidence type="ECO:0000259" key="11">
    <source>
        <dbReference type="PROSITE" id="PS50968"/>
    </source>
</evidence>
<dbReference type="EMBL" id="MNPL01002511">
    <property type="protein sequence ID" value="OQR78214.1"/>
    <property type="molecule type" value="Genomic_DNA"/>
</dbReference>
<dbReference type="STRING" id="418985.A0A1V9XXJ7"/>
<dbReference type="SUPFAM" id="SSF52440">
    <property type="entry name" value="PreATP-grasp domain"/>
    <property type="match status" value="1"/>
</dbReference>
<dbReference type="InterPro" id="IPR000089">
    <property type="entry name" value="Biotin_lipoyl"/>
</dbReference>
<dbReference type="FunFam" id="2.40.50.100:FF:000003">
    <property type="entry name" value="Acetyl-CoA carboxylase biotin carboxyl carrier protein"/>
    <property type="match status" value="1"/>
</dbReference>
<dbReference type="Proteomes" id="UP000192247">
    <property type="component" value="Unassembled WGS sequence"/>
</dbReference>
<dbReference type="FunFam" id="3.30.1490.20:FF:000003">
    <property type="entry name" value="acetyl-CoA carboxylase isoform X1"/>
    <property type="match status" value="1"/>
</dbReference>
<proteinExistence type="predicted"/>
<evidence type="ECO:0000256" key="1">
    <source>
        <dbReference type="ARBA" id="ARBA00001953"/>
    </source>
</evidence>
<reference evidence="14 15" key="1">
    <citation type="journal article" date="2017" name="Gigascience">
        <title>Draft genome of the honey bee ectoparasitic mite, Tropilaelaps mercedesae, is shaped by the parasitic life history.</title>
        <authorList>
            <person name="Dong X."/>
            <person name="Armstrong S.D."/>
            <person name="Xia D."/>
            <person name="Makepeace B.L."/>
            <person name="Darby A.C."/>
            <person name="Kadowaki T."/>
        </authorList>
    </citation>
    <scope>NUCLEOTIDE SEQUENCE [LARGE SCALE GENOMIC DNA]</scope>
    <source>
        <strain evidence="14">Wuxi-XJTLU</strain>
    </source>
</reference>
<dbReference type="GO" id="GO:0004485">
    <property type="term" value="F:methylcrotonoyl-CoA carboxylase activity"/>
    <property type="evidence" value="ECO:0007669"/>
    <property type="project" value="TreeGrafter"/>
</dbReference>
<dbReference type="PROSITE" id="PS00188">
    <property type="entry name" value="BIOTIN"/>
    <property type="match status" value="1"/>
</dbReference>
<comment type="caution">
    <text evidence="14">The sequence shown here is derived from an EMBL/GenBank/DDBJ whole genome shotgun (WGS) entry which is preliminary data.</text>
</comment>
<dbReference type="InterPro" id="IPR050856">
    <property type="entry name" value="Biotin_carboxylase_complex"/>
</dbReference>
<evidence type="ECO:0000256" key="5">
    <source>
        <dbReference type="ARBA" id="ARBA00022840"/>
    </source>
</evidence>
<keyword evidence="15" id="KW-1185">Reference proteome</keyword>
<dbReference type="Pfam" id="PF00364">
    <property type="entry name" value="Biotin_lipoyl"/>
    <property type="match status" value="1"/>
</dbReference>
<dbReference type="Pfam" id="PF02785">
    <property type="entry name" value="Biotin_carb_C"/>
    <property type="match status" value="1"/>
</dbReference>
<dbReference type="InterPro" id="IPR016185">
    <property type="entry name" value="PreATP-grasp_dom_sf"/>
</dbReference>
<dbReference type="Pfam" id="PF00289">
    <property type="entry name" value="Biotin_carb_N"/>
    <property type="match status" value="1"/>
</dbReference>
<keyword evidence="7" id="KW-0496">Mitochondrion</keyword>
<keyword evidence="5 10" id="KW-0067">ATP-binding</keyword>
<dbReference type="InterPro" id="IPR011761">
    <property type="entry name" value="ATP-grasp"/>
</dbReference>
<dbReference type="PROSITE" id="PS00867">
    <property type="entry name" value="CPSASE_2"/>
    <property type="match status" value="1"/>
</dbReference>
<dbReference type="SMART" id="SM00878">
    <property type="entry name" value="Biotin_carb_C"/>
    <property type="match status" value="1"/>
</dbReference>
<comment type="subcellular location">
    <subcellularLocation>
        <location evidence="2">Mitochondrion matrix</location>
    </subcellularLocation>
</comment>
<dbReference type="PROSITE" id="PS50979">
    <property type="entry name" value="BC"/>
    <property type="match status" value="1"/>
</dbReference>
<accession>A0A1V9XXJ7</accession>
<dbReference type="InterPro" id="IPR005479">
    <property type="entry name" value="CPAse_ATP-bd"/>
</dbReference>
<comment type="function">
    <text evidence="9">This is one of the 2 subunits of the biotin-dependent propionyl-CoA carboxylase (PCC), a mitochondrial enzyme involved in the catabolism of odd chain fatty acids, branched-chain amino acids isoleucine, threonine, methionine, and valine and other metabolites. Propionyl-CoA carboxylase catalyzes the carboxylation of propionyl-CoA/propanoyl-CoA to D-methylmalonyl-CoA/(S)-methylmalonyl-CoA. Within the holoenzyme, the alpha subunit catalyzes the ATP-dependent carboxylation of the biotin carried by the biotin carboxyl carrier (BCC) domain, while the beta subunit then transfers the carboxyl group from carboxylated biotin to propionyl-CoA. Propionyl-CoA carboxylase also significantly acts on butyryl-CoA/butanoyl-CoA, which is converted to ethylmalonyl-CoA/(2S)-ethylmalonyl-CoA. Other alternative minor substrates include (2E)-butenoyl-CoA/crotonoyl-CoA.</text>
</comment>
<dbReference type="InterPro" id="IPR011764">
    <property type="entry name" value="Biotin_carboxylation_dom"/>
</dbReference>
<feature type="domain" description="ATP-grasp" evidence="12">
    <location>
        <begin position="162"/>
        <end position="359"/>
    </location>
</feature>
<dbReference type="AlphaFoldDB" id="A0A1V9XXJ7"/>
<dbReference type="OrthoDB" id="196847at2759"/>
<evidence type="ECO:0000256" key="4">
    <source>
        <dbReference type="ARBA" id="ARBA00022741"/>
    </source>
</evidence>
<name>A0A1V9XXJ7_9ACAR</name>
<evidence type="ECO:0000256" key="2">
    <source>
        <dbReference type="ARBA" id="ARBA00004305"/>
    </source>
</evidence>
<dbReference type="InterPro" id="IPR011054">
    <property type="entry name" value="Rudment_hybrid_motif"/>
</dbReference>
<dbReference type="GO" id="GO:0005524">
    <property type="term" value="F:ATP binding"/>
    <property type="evidence" value="ECO:0007669"/>
    <property type="project" value="UniProtKB-UniRule"/>
</dbReference>
<dbReference type="InterPro" id="IPR011053">
    <property type="entry name" value="Single_hybrid_motif"/>
</dbReference>
<keyword evidence="3" id="KW-0436">Ligase</keyword>
<dbReference type="CDD" id="cd06850">
    <property type="entry name" value="biotinyl_domain"/>
    <property type="match status" value="1"/>
</dbReference>
<evidence type="ECO:0000256" key="9">
    <source>
        <dbReference type="ARBA" id="ARBA00056148"/>
    </source>
</evidence>
<dbReference type="PANTHER" id="PTHR18866">
    <property type="entry name" value="CARBOXYLASE:PYRUVATE/ACETYL-COA/PROPIONYL-COA CARBOXYLASE"/>
    <property type="match status" value="1"/>
</dbReference>
<dbReference type="PANTHER" id="PTHR18866:SF33">
    <property type="entry name" value="METHYLCROTONOYL-COA CARBOXYLASE SUBUNIT ALPHA, MITOCHONDRIAL-RELATED"/>
    <property type="match status" value="1"/>
</dbReference>
<dbReference type="InterPro" id="IPR005482">
    <property type="entry name" value="Biotin_COase_C"/>
</dbReference>
<dbReference type="SUPFAM" id="SSF51230">
    <property type="entry name" value="Single hybrid motif"/>
    <property type="match status" value="1"/>
</dbReference>
<protein>
    <submittedName>
        <fullName evidence="14">Methylcrotonoyl-CoA carboxylase subunit alpha</fullName>
    </submittedName>
</protein>
<dbReference type="InterPro" id="IPR005481">
    <property type="entry name" value="BC-like_N"/>
</dbReference>
<dbReference type="FunFam" id="3.40.50.20:FF:000010">
    <property type="entry name" value="Propionyl-CoA carboxylase subunit alpha"/>
    <property type="match status" value="1"/>
</dbReference>
<dbReference type="SUPFAM" id="SSF51246">
    <property type="entry name" value="Rudiment single hybrid motif"/>
    <property type="match status" value="1"/>
</dbReference>
<feature type="domain" description="Lipoyl-binding" evidence="11">
    <location>
        <begin position="617"/>
        <end position="692"/>
    </location>
</feature>
<keyword evidence="8" id="KW-0092">Biotin</keyword>
<evidence type="ECO:0000256" key="3">
    <source>
        <dbReference type="ARBA" id="ARBA00022598"/>
    </source>
</evidence>
<dbReference type="PROSITE" id="PS50968">
    <property type="entry name" value="BIOTINYL_LIPOYL"/>
    <property type="match status" value="1"/>
</dbReference>
<dbReference type="Pfam" id="PF02786">
    <property type="entry name" value="CPSase_L_D2"/>
    <property type="match status" value="1"/>
</dbReference>
<gene>
    <name evidence="14" type="ORF">BIW11_06551</name>
</gene>
<dbReference type="GO" id="GO:0005759">
    <property type="term" value="C:mitochondrial matrix"/>
    <property type="evidence" value="ECO:0007669"/>
    <property type="project" value="UniProtKB-SubCell"/>
</dbReference>
<keyword evidence="4 10" id="KW-0547">Nucleotide-binding</keyword>
<evidence type="ECO:0000313" key="15">
    <source>
        <dbReference type="Proteomes" id="UP000192247"/>
    </source>
</evidence>
<dbReference type="FunCoup" id="A0A1V9XXJ7">
    <property type="interactions" value="1482"/>
</dbReference>
<dbReference type="PROSITE" id="PS50975">
    <property type="entry name" value="ATP_GRASP"/>
    <property type="match status" value="1"/>
</dbReference>
<evidence type="ECO:0000259" key="12">
    <source>
        <dbReference type="PROSITE" id="PS50975"/>
    </source>
</evidence>
<evidence type="ECO:0000256" key="6">
    <source>
        <dbReference type="ARBA" id="ARBA00022946"/>
    </source>
</evidence>
<evidence type="ECO:0000256" key="7">
    <source>
        <dbReference type="ARBA" id="ARBA00023128"/>
    </source>
</evidence>
<evidence type="ECO:0000256" key="8">
    <source>
        <dbReference type="ARBA" id="ARBA00023267"/>
    </source>
</evidence>
<dbReference type="Gene3D" id="2.40.50.100">
    <property type="match status" value="1"/>
</dbReference>
<dbReference type="SUPFAM" id="SSF56059">
    <property type="entry name" value="Glutathione synthetase ATP-binding domain-like"/>
    <property type="match status" value="1"/>
</dbReference>
<evidence type="ECO:0000256" key="10">
    <source>
        <dbReference type="PROSITE-ProRule" id="PRU00409"/>
    </source>
</evidence>
<dbReference type="FunFam" id="3.30.470.20:FF:000028">
    <property type="entry name" value="Methylcrotonoyl-CoA carboxylase subunit alpha, mitochondrial"/>
    <property type="match status" value="1"/>
</dbReference>
<keyword evidence="6" id="KW-0809">Transit peptide</keyword>
<evidence type="ECO:0000313" key="14">
    <source>
        <dbReference type="EMBL" id="OQR78214.1"/>
    </source>
</evidence>
<sequence length="718" mass="79037">MAVHVRLQQLGDRVSRCIIYRLASSSTAASPARPAVRPIKKLLIANRGEIACRIARSARRMGVCTVAVYSDADINSKHVYDADEAFRVGEAAASESYLLKDRIIQASDIDVAKRSGVQAIHPGYGFLSENVEFAEMCHKENIIFVGPPINAIRDMGIKSTSKHIMSSAGVPIIEGYHGEKQADETLLEEARRVGFPVMLKAVRGGGGKGMRIATNDSEFTTQLKSAKREALKAFGDDMMLVEKFVANPRHVEVQVFGDTLGNYVYLFERDCSVQRRHQKIIEETPAPGISDSVRKEIGQAAIRAAQAVNYVGAGTVEFVMDSQHNFYFMEMNTRLQVEHPITEMVTGVDLVEWQLLVASGQPLPLLQEELSTNGHAFEARVYAEDPKSNFMPAAGVLKKLRAPRDARVDTGVREGDEVSVHYDPMVAKLIVWGPDRQTALAKLNHSLSRYIIAGIPTNIPFLMKLSAHPSFQAGEVHTEFIQQHGASLIGFQFPSDKMIALTGLSMLRRKSGFDFFRINTDHSESVPLKFGGEGYFVDVTVHSDGSYTAKCGSFESRLRATFENDDGVIDVRCELSDEVVKFKIYVEADKRISTFTNNDVFLFDIISPAYEAKLDSSVGGGVAGGAVAPMPGVIEQNMVKEGDRVFKGQPLVVMIAMKMEYVIKAAEDGVVSKVLFKKGDSVARNEKLVEITAEEIGQPRVSYAKNRNLPTNCCSHIC</sequence>